<dbReference type="PANTHER" id="PTHR35342:SF5">
    <property type="entry name" value="TRICARBOXYLIC TRANSPORT PROTEIN"/>
    <property type="match status" value="1"/>
</dbReference>
<feature type="transmembrane region" description="Helical" evidence="1">
    <location>
        <begin position="49"/>
        <end position="69"/>
    </location>
</feature>
<feature type="transmembrane region" description="Helical" evidence="1">
    <location>
        <begin position="139"/>
        <end position="163"/>
    </location>
</feature>
<dbReference type="Proteomes" id="UP001366166">
    <property type="component" value="Chromosome"/>
</dbReference>
<organism evidence="3 4">
    <name type="scientific">Desulfoferula mesophila</name>
    <dbReference type="NCBI Taxonomy" id="3058419"/>
    <lineage>
        <taxon>Bacteria</taxon>
        <taxon>Pseudomonadati</taxon>
        <taxon>Thermodesulfobacteriota</taxon>
        <taxon>Desulfarculia</taxon>
        <taxon>Desulfarculales</taxon>
        <taxon>Desulfarculaceae</taxon>
        <taxon>Desulfoferula</taxon>
    </lineage>
</organism>
<feature type="transmembrane region" description="Helical" evidence="1">
    <location>
        <begin position="365"/>
        <end position="389"/>
    </location>
</feature>
<protein>
    <submittedName>
        <fullName evidence="3">Tripartite tricarboxylate transporter TctA</fullName>
    </submittedName>
</protein>
<keyword evidence="1" id="KW-1133">Transmembrane helix</keyword>
<dbReference type="KEGG" id="dmp:FAK_29850"/>
<evidence type="ECO:0000313" key="3">
    <source>
        <dbReference type="EMBL" id="BEQ15919.1"/>
    </source>
</evidence>
<evidence type="ECO:0000256" key="1">
    <source>
        <dbReference type="SAM" id="Phobius"/>
    </source>
</evidence>
<keyword evidence="1" id="KW-0472">Membrane</keyword>
<name>A0AAU9EMY4_9BACT</name>
<feature type="transmembrane region" description="Helical" evidence="1">
    <location>
        <begin position="424"/>
        <end position="439"/>
    </location>
</feature>
<dbReference type="EMBL" id="AP028679">
    <property type="protein sequence ID" value="BEQ15919.1"/>
    <property type="molecule type" value="Genomic_DNA"/>
</dbReference>
<gene>
    <name evidence="3" type="ORF">FAK_29850</name>
</gene>
<keyword evidence="4" id="KW-1185">Reference proteome</keyword>
<dbReference type="InterPro" id="IPR002823">
    <property type="entry name" value="DUF112_TM"/>
</dbReference>
<feature type="transmembrane region" description="Helical" evidence="1">
    <location>
        <begin position="329"/>
        <end position="353"/>
    </location>
</feature>
<feature type="transmembrane region" description="Helical" evidence="1">
    <location>
        <begin position="113"/>
        <end position="133"/>
    </location>
</feature>
<feature type="transmembrane region" description="Helical" evidence="1">
    <location>
        <begin position="401"/>
        <end position="418"/>
    </location>
</feature>
<keyword evidence="1" id="KW-0812">Transmembrane</keyword>
<sequence>MGEIFGHLWEGAVYALSLWNLLAIVVGYFVGIVAGAIPGVMAVTAMVLILPYTFTLEPLFAISLLMGIYKGGAYAGSITATLFNIPGTPEAAATALDSYPMFKQGMQRRSLEIALWASLIGGTVSNLLLVFTAPPLSEVALRLGPAEIAALILFSLTAVITLLGDSRMDIWKGFISITMGLMLAMVGLDNMSASRRYVFGVEDLDNGVPFVLTIIALLALSEVFMQAERVGTFTLGDATDAVTKIIPYSWKQRWQDLKICAKDLIRSSLVGSLLGALPGIGATTAAFVCYGEARRSAKKNARFGNGDPRGIAAPEAGNNAVAASSLIPLVTLGIPGSVAAAVMYGAFMIQGMIPGPMLMMEHPEIIYGLFVLLIVTDFLGAFVVALPFISVVQKIFKNLDYALFFPGVIVCCVVGVYAEEFNVFNLRIFLVLGFVGYIMRKMGMSIPPFILAFILGPILERNTRTALLLNNGSPTIFVQSPVALALIILAVAALGWSLWRKAHGGKSVLDVPDQFKH</sequence>
<feature type="transmembrane region" description="Helical" evidence="1">
    <location>
        <begin position="12"/>
        <end position="37"/>
    </location>
</feature>
<feature type="transmembrane region" description="Helical" evidence="1">
    <location>
        <begin position="476"/>
        <end position="499"/>
    </location>
</feature>
<feature type="domain" description="DUF112" evidence="2">
    <location>
        <begin position="21"/>
        <end position="451"/>
    </location>
</feature>
<dbReference type="Pfam" id="PF01970">
    <property type="entry name" value="TctA"/>
    <property type="match status" value="1"/>
</dbReference>
<dbReference type="PANTHER" id="PTHR35342">
    <property type="entry name" value="TRICARBOXYLIC TRANSPORT PROTEIN"/>
    <property type="match status" value="1"/>
</dbReference>
<dbReference type="AlphaFoldDB" id="A0AAU9EMY4"/>
<feature type="transmembrane region" description="Helical" evidence="1">
    <location>
        <begin position="208"/>
        <end position="225"/>
    </location>
</feature>
<evidence type="ECO:0000259" key="2">
    <source>
        <dbReference type="Pfam" id="PF01970"/>
    </source>
</evidence>
<proteinExistence type="predicted"/>
<accession>A0AAU9EMY4</accession>
<reference evidence="4" key="1">
    <citation type="journal article" date="2023" name="Arch. Microbiol.">
        <title>Desulfoferula mesophilus gen. nov. sp. nov., a mesophilic sulfate-reducing bacterium isolated from a brackish lake sediment.</title>
        <authorList>
            <person name="Watanabe T."/>
            <person name="Yabe T."/>
            <person name="Tsuji J.M."/>
            <person name="Fukui M."/>
        </authorList>
    </citation>
    <scope>NUCLEOTIDE SEQUENCE [LARGE SCALE GENOMIC DNA]</scope>
    <source>
        <strain evidence="4">12FAK</strain>
    </source>
</reference>
<evidence type="ECO:0000313" key="4">
    <source>
        <dbReference type="Proteomes" id="UP001366166"/>
    </source>
</evidence>
<feature type="transmembrane region" description="Helical" evidence="1">
    <location>
        <begin position="170"/>
        <end position="188"/>
    </location>
</feature>
<dbReference type="RefSeq" id="WP_338601030.1">
    <property type="nucleotide sequence ID" value="NZ_AP028679.1"/>
</dbReference>